<reference evidence="11" key="1">
    <citation type="submission" date="2019-12" db="EMBL/GenBank/DDBJ databases">
        <title>Genome sequence of Babesia ovis.</title>
        <authorList>
            <person name="Yamagishi J."/>
            <person name="Sevinc F."/>
            <person name="Xuan X."/>
        </authorList>
    </citation>
    <scope>NUCLEOTIDE SEQUENCE</scope>
    <source>
        <strain evidence="11">Selcuk</strain>
    </source>
</reference>
<protein>
    <recommendedName>
        <fullName evidence="5">Snurportin-1</fullName>
    </recommendedName>
</protein>
<keyword evidence="9" id="KW-0539">Nucleus</keyword>
<dbReference type="PANTHER" id="PTHR13403">
    <property type="entry name" value="SNURPORTIN1 RNUT1 PROTEIN RNA, U TRANSPORTER 1"/>
    <property type="match status" value="1"/>
</dbReference>
<evidence type="ECO:0000256" key="4">
    <source>
        <dbReference type="ARBA" id="ARBA00007540"/>
    </source>
</evidence>
<dbReference type="Pfam" id="PF21974">
    <property type="entry name" value="SPN1_m3Gcap_bd"/>
    <property type="match status" value="1"/>
</dbReference>
<dbReference type="GO" id="GO:0061015">
    <property type="term" value="P:snRNA import into nucleus"/>
    <property type="evidence" value="ECO:0007669"/>
    <property type="project" value="InterPro"/>
</dbReference>
<evidence type="ECO:0000256" key="7">
    <source>
        <dbReference type="ARBA" id="ARBA00022490"/>
    </source>
</evidence>
<keyword evidence="8" id="KW-0694">RNA-binding</keyword>
<dbReference type="Proteomes" id="UP001057455">
    <property type="component" value="Unassembled WGS sequence"/>
</dbReference>
<dbReference type="GO" id="GO:0005634">
    <property type="term" value="C:nucleus"/>
    <property type="evidence" value="ECO:0007669"/>
    <property type="project" value="UniProtKB-SubCell"/>
</dbReference>
<dbReference type="InterPro" id="IPR017336">
    <property type="entry name" value="Snurportin-1"/>
</dbReference>
<comment type="function">
    <text evidence="1">Functions as an U snRNP-specific nuclear import adapter. Involved in the trimethylguanosine (m3G)-cap-dependent nuclear import of U snRNPs. Binds specifically to the terminal m3G-cap U snRNAs.</text>
</comment>
<evidence type="ECO:0000256" key="5">
    <source>
        <dbReference type="ARBA" id="ARBA00016034"/>
    </source>
</evidence>
<proteinExistence type="inferred from homology"/>
<dbReference type="GO" id="GO:0005737">
    <property type="term" value="C:cytoplasm"/>
    <property type="evidence" value="ECO:0007669"/>
    <property type="project" value="UniProtKB-SubCell"/>
</dbReference>
<evidence type="ECO:0000256" key="1">
    <source>
        <dbReference type="ARBA" id="ARBA00003975"/>
    </source>
</evidence>
<keyword evidence="6" id="KW-0813">Transport</keyword>
<evidence type="ECO:0000259" key="10">
    <source>
        <dbReference type="Pfam" id="PF21974"/>
    </source>
</evidence>
<comment type="subcellular location">
    <subcellularLocation>
        <location evidence="3">Cytoplasm</location>
    </subcellularLocation>
    <subcellularLocation>
        <location evidence="2">Nucleus</location>
    </subcellularLocation>
</comment>
<keyword evidence="12" id="KW-1185">Reference proteome</keyword>
<dbReference type="PANTHER" id="PTHR13403:SF6">
    <property type="entry name" value="SNURPORTIN-1"/>
    <property type="match status" value="1"/>
</dbReference>
<dbReference type="AlphaFoldDB" id="A0A9W5WUY2"/>
<sequence length="428" mass="49539">MVEDSTHRRSAAKLRERLQGNRLINLGEVARDRRRLSLNELRRCVVESKRTAYIERLQVAINDVPEDSKVDMKPNENDIYTTEHDDRSTECSVTKERSANDLLDAGLFQSSYSLRHQMLRDIMSVLTIHEFLLATETEIREEAIALKNSLLFVRPEGHRVLITVHNYWGTEYCRGGYRRKSFKVPFTKGPTILDCIVNDGEYGTQIYQQSLKYYVVDVLLYNGCLMAPSDTECRTFFIRSRLEEAEAQYCSPSFVMLDYQECTPENMRDAYYGVRELGYERDSIVFVDRSASYVGGYNPNWLCWRDENTTKYIKVSKNGMIPARVVCECDTKLVKTLDGIVIGRQPEWLKLKQDRVLTVLIQKVNVVQLAVEEVCIPQDKNMFKWSSRFNGETADSLRKIVRRFILENQMDLDSEGSYNRLVDAVAAV</sequence>
<name>A0A9W5WUY2_BABOV</name>
<dbReference type="Gene3D" id="3.30.470.30">
    <property type="entry name" value="DNA ligase/mRNA capping enzyme"/>
    <property type="match status" value="1"/>
</dbReference>
<evidence type="ECO:0000256" key="9">
    <source>
        <dbReference type="ARBA" id="ARBA00023242"/>
    </source>
</evidence>
<evidence type="ECO:0000313" key="12">
    <source>
        <dbReference type="Proteomes" id="UP001057455"/>
    </source>
</evidence>
<gene>
    <name evidence="11" type="ORF">BaOVIS_017330</name>
</gene>
<dbReference type="OrthoDB" id="364737at2759"/>
<dbReference type="EMBL" id="BLIY01000014">
    <property type="protein sequence ID" value="GFE54329.1"/>
    <property type="molecule type" value="Genomic_DNA"/>
</dbReference>
<evidence type="ECO:0000256" key="8">
    <source>
        <dbReference type="ARBA" id="ARBA00022884"/>
    </source>
</evidence>
<accession>A0A9W5WUY2</accession>
<feature type="domain" description="Snurportin-1 m3G cap-binding" evidence="10">
    <location>
        <begin position="150"/>
        <end position="300"/>
    </location>
</feature>
<comment type="caution">
    <text evidence="11">The sequence shown here is derived from an EMBL/GenBank/DDBJ whole genome shotgun (WGS) entry which is preliminary data.</text>
</comment>
<evidence type="ECO:0000256" key="6">
    <source>
        <dbReference type="ARBA" id="ARBA00022448"/>
    </source>
</evidence>
<evidence type="ECO:0000313" key="11">
    <source>
        <dbReference type="EMBL" id="GFE54329.1"/>
    </source>
</evidence>
<keyword evidence="7" id="KW-0963">Cytoplasm</keyword>
<organism evidence="11 12">
    <name type="scientific">Babesia ovis</name>
    <dbReference type="NCBI Taxonomy" id="5869"/>
    <lineage>
        <taxon>Eukaryota</taxon>
        <taxon>Sar</taxon>
        <taxon>Alveolata</taxon>
        <taxon>Apicomplexa</taxon>
        <taxon>Aconoidasida</taxon>
        <taxon>Piroplasmida</taxon>
        <taxon>Babesiidae</taxon>
        <taxon>Babesia</taxon>
    </lineage>
</organism>
<evidence type="ECO:0000256" key="3">
    <source>
        <dbReference type="ARBA" id="ARBA00004496"/>
    </source>
</evidence>
<evidence type="ECO:0000256" key="2">
    <source>
        <dbReference type="ARBA" id="ARBA00004123"/>
    </source>
</evidence>
<dbReference type="GO" id="GO:0003723">
    <property type="term" value="F:RNA binding"/>
    <property type="evidence" value="ECO:0007669"/>
    <property type="project" value="UniProtKB-KW"/>
</dbReference>
<dbReference type="SUPFAM" id="SSF56091">
    <property type="entry name" value="DNA ligase/mRNA capping enzyme, catalytic domain"/>
    <property type="match status" value="1"/>
</dbReference>
<dbReference type="InterPro" id="IPR047857">
    <property type="entry name" value="Snurportin1_C"/>
</dbReference>
<comment type="similarity">
    <text evidence="4">Belongs to the snurportin family.</text>
</comment>